<dbReference type="PANTHER" id="PTHR12100">
    <property type="entry name" value="SEC10"/>
    <property type="match status" value="1"/>
</dbReference>
<dbReference type="GO" id="GO:0006893">
    <property type="term" value="P:Golgi to plasma membrane transport"/>
    <property type="evidence" value="ECO:0007669"/>
    <property type="project" value="TreeGrafter"/>
</dbReference>
<evidence type="ECO:0000259" key="1">
    <source>
        <dbReference type="Pfam" id="PF07393"/>
    </source>
</evidence>
<gene>
    <name evidence="2" type="ORF">RFI_24363</name>
</gene>
<proteinExistence type="predicted"/>
<dbReference type="PANTHER" id="PTHR12100:SF0">
    <property type="entry name" value="EXOCYST COMPLEX COMPONENT 5"/>
    <property type="match status" value="1"/>
</dbReference>
<accession>X6MHW0</accession>
<dbReference type="GO" id="GO:0006887">
    <property type="term" value="P:exocytosis"/>
    <property type="evidence" value="ECO:0007669"/>
    <property type="project" value="TreeGrafter"/>
</dbReference>
<comment type="caution">
    <text evidence="2">The sequence shown here is derived from an EMBL/GenBank/DDBJ whole genome shotgun (WGS) entry which is preliminary data.</text>
</comment>
<dbReference type="Pfam" id="PF07393">
    <property type="entry name" value="Sec10_HB"/>
    <property type="match status" value="1"/>
</dbReference>
<dbReference type="OrthoDB" id="125856at2759"/>
<reference evidence="2 3" key="1">
    <citation type="journal article" date="2013" name="Curr. Biol.">
        <title>The Genome of the Foraminiferan Reticulomyxa filosa.</title>
        <authorList>
            <person name="Glockner G."/>
            <person name="Hulsmann N."/>
            <person name="Schleicher M."/>
            <person name="Noegel A.A."/>
            <person name="Eichinger L."/>
            <person name="Gallinger C."/>
            <person name="Pawlowski J."/>
            <person name="Sierra R."/>
            <person name="Euteneuer U."/>
            <person name="Pillet L."/>
            <person name="Moustafa A."/>
            <person name="Platzer M."/>
            <person name="Groth M."/>
            <person name="Szafranski K."/>
            <person name="Schliwa M."/>
        </authorList>
    </citation>
    <scope>NUCLEOTIDE SEQUENCE [LARGE SCALE GENOMIC DNA]</scope>
</reference>
<dbReference type="GO" id="GO:0000145">
    <property type="term" value="C:exocyst"/>
    <property type="evidence" value="ECO:0007669"/>
    <property type="project" value="TreeGrafter"/>
</dbReference>
<evidence type="ECO:0000313" key="3">
    <source>
        <dbReference type="Proteomes" id="UP000023152"/>
    </source>
</evidence>
<sequence length="412" mass="47737">MKEEIWSKLIRSLNLEDQEDIEEEISRQSSKKSKPQARKLLASVNVMKGEKEKQMQFDRLQEALDTKVNELIPHMCRSICHPNVQQTNQDMKVNLLLINTVSADRSSKTFEDMLSHRLQMENSKGVLDRLADIYSLPLFTNGEKLSEHAHALFMLLLDTVEDMLLRNLLPLFRALCRATLPKTHPAEIKNWHYFDAVKTINGGVQLLEEFFVNFVLPHMSDMNEQSVCVDTKNAKYANFEKEILSGLQHLLQASVNYIAKILKDTQKKTDYRPKMDDTLEKTQTCRDVVAFLTTFRKKAIISLDGRNLDRFFLIFGTRFHHALVVHLKKMQVSELGCMILTQDLKEYRDTMASFHIERVDELFLNLVEKVQLLGVPPESVQDLIHQAKWSGDLDDIMEWLKVRTDYKTAKLG</sequence>
<protein>
    <recommendedName>
        <fullName evidence="1">Exocyst complex component Sec10-like alpha-helical bundle domain-containing protein</fullName>
    </recommendedName>
</protein>
<organism evidence="2 3">
    <name type="scientific">Reticulomyxa filosa</name>
    <dbReference type="NCBI Taxonomy" id="46433"/>
    <lineage>
        <taxon>Eukaryota</taxon>
        <taxon>Sar</taxon>
        <taxon>Rhizaria</taxon>
        <taxon>Retaria</taxon>
        <taxon>Foraminifera</taxon>
        <taxon>Monothalamids</taxon>
        <taxon>Reticulomyxidae</taxon>
        <taxon>Reticulomyxa</taxon>
    </lineage>
</organism>
<dbReference type="EMBL" id="ASPP01020899">
    <property type="protein sequence ID" value="ETO13012.1"/>
    <property type="molecule type" value="Genomic_DNA"/>
</dbReference>
<keyword evidence="3" id="KW-1185">Reference proteome</keyword>
<dbReference type="AlphaFoldDB" id="X6MHW0"/>
<feature type="domain" description="Exocyst complex component Sec10-like alpha-helical bundle" evidence="1">
    <location>
        <begin position="34"/>
        <end position="411"/>
    </location>
</feature>
<dbReference type="Proteomes" id="UP000023152">
    <property type="component" value="Unassembled WGS sequence"/>
</dbReference>
<evidence type="ECO:0000313" key="2">
    <source>
        <dbReference type="EMBL" id="ETO13012.1"/>
    </source>
</evidence>
<dbReference type="InterPro" id="IPR009976">
    <property type="entry name" value="Sec10-like"/>
</dbReference>
<dbReference type="InterPro" id="IPR048627">
    <property type="entry name" value="Sec10_HB"/>
</dbReference>
<name>X6MHW0_RETFI</name>